<accession>A0A2T3LBR1</accession>
<dbReference type="AlphaFoldDB" id="A0A2T3LBR1"/>
<evidence type="ECO:0008006" key="4">
    <source>
        <dbReference type="Google" id="ProtNLM"/>
    </source>
</evidence>
<dbReference type="Gene3D" id="2.40.160.20">
    <property type="match status" value="1"/>
</dbReference>
<protein>
    <recommendedName>
        <fullName evidence="4">Outer membrane protein beta-barrel domain-containing protein</fullName>
    </recommendedName>
</protein>
<organism evidence="2 3">
    <name type="scientific">Photobacterium indicum</name>
    <dbReference type="NCBI Taxonomy" id="81447"/>
    <lineage>
        <taxon>Bacteria</taxon>
        <taxon>Pseudomonadati</taxon>
        <taxon>Pseudomonadota</taxon>
        <taxon>Gammaproteobacteria</taxon>
        <taxon>Vibrionales</taxon>
        <taxon>Vibrionaceae</taxon>
        <taxon>Photobacterium</taxon>
    </lineage>
</organism>
<proteinExistence type="predicted"/>
<feature type="signal peptide" evidence="1">
    <location>
        <begin position="1"/>
        <end position="23"/>
    </location>
</feature>
<dbReference type="SUPFAM" id="SSF56925">
    <property type="entry name" value="OMPA-like"/>
    <property type="match status" value="1"/>
</dbReference>
<dbReference type="RefSeq" id="WP_107253315.1">
    <property type="nucleotide sequence ID" value="NZ_JAKJTK010000086.1"/>
</dbReference>
<evidence type="ECO:0000256" key="1">
    <source>
        <dbReference type="SAM" id="SignalP"/>
    </source>
</evidence>
<dbReference type="EMBL" id="PYOC01000002">
    <property type="protein sequence ID" value="PSV48753.1"/>
    <property type="molecule type" value="Genomic_DNA"/>
</dbReference>
<dbReference type="Proteomes" id="UP000241803">
    <property type="component" value="Unassembled WGS sequence"/>
</dbReference>
<feature type="chain" id="PRO_5015668606" description="Outer membrane protein beta-barrel domain-containing protein" evidence="1">
    <location>
        <begin position="24"/>
        <end position="164"/>
    </location>
</feature>
<keyword evidence="1" id="KW-0732">Signal</keyword>
<reference evidence="2 3" key="1">
    <citation type="submission" date="2018-03" db="EMBL/GenBank/DDBJ databases">
        <title>Whole genome sequencing of Histamine producing bacteria.</title>
        <authorList>
            <person name="Butler K."/>
        </authorList>
    </citation>
    <scope>NUCLEOTIDE SEQUENCE [LARGE SCALE GENOMIC DNA]</scope>
    <source>
        <strain evidence="2 3">ATCC 19614</strain>
    </source>
</reference>
<name>A0A2T3LBR1_9GAMM</name>
<evidence type="ECO:0000313" key="3">
    <source>
        <dbReference type="Proteomes" id="UP000241803"/>
    </source>
</evidence>
<gene>
    <name evidence="2" type="ORF">C9J47_09620</name>
</gene>
<dbReference type="InterPro" id="IPR011250">
    <property type="entry name" value="OMP/PagP_B-barrel"/>
</dbReference>
<keyword evidence="3" id="KW-1185">Reference proteome</keyword>
<sequence>MFRHVLKQSILLTTLLSFSVIGAVEDSQSFMGVGITDGTKYYAPLEFEPIFRLGVIFDEQHRVVANYSHGFSSGVTSIHLAYDYLYPLSETRRWQAFAGGSVGYKFGLYDVNDWTFGGQTGIRYQINDTMSADFGYRVFDTLDEWKEHELGQLGNIYISIDFEM</sequence>
<evidence type="ECO:0000313" key="2">
    <source>
        <dbReference type="EMBL" id="PSV48753.1"/>
    </source>
</evidence>
<comment type="caution">
    <text evidence="2">The sequence shown here is derived from an EMBL/GenBank/DDBJ whole genome shotgun (WGS) entry which is preliminary data.</text>
</comment>